<feature type="compositionally biased region" description="Basic and acidic residues" evidence="9">
    <location>
        <begin position="1"/>
        <end position="11"/>
    </location>
</feature>
<keyword evidence="4 8" id="KW-0378">Hydrolase</keyword>
<dbReference type="PROSITE" id="PS00126">
    <property type="entry name" value="PDEASE_I_1"/>
    <property type="match status" value="1"/>
</dbReference>
<dbReference type="EMBL" id="CAVLEF010000265">
    <property type="protein sequence ID" value="CAK1553954.1"/>
    <property type="molecule type" value="Genomic_DNA"/>
</dbReference>
<evidence type="ECO:0000256" key="8">
    <source>
        <dbReference type="RuleBase" id="RU363067"/>
    </source>
</evidence>
<dbReference type="CDD" id="cd00077">
    <property type="entry name" value="HDc"/>
    <property type="match status" value="1"/>
</dbReference>
<dbReference type="SMART" id="SM00471">
    <property type="entry name" value="HDc"/>
    <property type="match status" value="1"/>
</dbReference>
<evidence type="ECO:0000256" key="1">
    <source>
        <dbReference type="ARBA" id="ARBA00007648"/>
    </source>
</evidence>
<feature type="binding site" evidence="7">
    <location>
        <position position="645"/>
    </location>
    <ligand>
        <name>Zn(2+)</name>
        <dbReference type="ChEBI" id="CHEBI:29105"/>
        <label>2</label>
    </ligand>
</feature>
<evidence type="ECO:0000256" key="6">
    <source>
        <dbReference type="PIRSR" id="PIRSR623088-2"/>
    </source>
</evidence>
<evidence type="ECO:0000259" key="10">
    <source>
        <dbReference type="PROSITE" id="PS51845"/>
    </source>
</evidence>
<dbReference type="GO" id="GO:0004114">
    <property type="term" value="F:3',5'-cyclic-nucleotide phosphodiesterase activity"/>
    <property type="evidence" value="ECO:0007669"/>
    <property type="project" value="InterPro"/>
</dbReference>
<dbReference type="SMART" id="SM00065">
    <property type="entry name" value="GAF"/>
    <property type="match status" value="1"/>
</dbReference>
<feature type="binding site" evidence="7">
    <location>
        <position position="644"/>
    </location>
    <ligand>
        <name>Zn(2+)</name>
        <dbReference type="ChEBI" id="CHEBI:29105"/>
        <label>1</label>
    </ligand>
</feature>
<dbReference type="InterPro" id="IPR003607">
    <property type="entry name" value="HD/PDEase_dom"/>
</dbReference>
<dbReference type="PANTHER" id="PTHR11347">
    <property type="entry name" value="CYCLIC NUCLEOTIDE PHOSPHODIESTERASE"/>
    <property type="match status" value="1"/>
</dbReference>
<feature type="binding site" evidence="6">
    <location>
        <position position="810"/>
    </location>
    <ligand>
        <name>AMP</name>
        <dbReference type="ChEBI" id="CHEBI:456215"/>
    </ligand>
</feature>
<dbReference type="Pfam" id="PF01590">
    <property type="entry name" value="GAF"/>
    <property type="match status" value="1"/>
</dbReference>
<dbReference type="InterPro" id="IPR036971">
    <property type="entry name" value="PDEase_catalytic_dom_sf"/>
</dbReference>
<evidence type="ECO:0000313" key="12">
    <source>
        <dbReference type="Proteomes" id="UP001497472"/>
    </source>
</evidence>
<dbReference type="GO" id="GO:0046872">
    <property type="term" value="F:metal ion binding"/>
    <property type="evidence" value="ECO:0007669"/>
    <property type="project" value="UniProtKB-KW"/>
</dbReference>
<feature type="binding site" evidence="6">
    <location>
        <position position="758"/>
    </location>
    <ligand>
        <name>AMP</name>
        <dbReference type="ChEBI" id="CHEBI:456215"/>
    </ligand>
</feature>
<feature type="region of interest" description="Disordered" evidence="9">
    <location>
        <begin position="1"/>
        <end position="25"/>
    </location>
</feature>
<dbReference type="InterPro" id="IPR023088">
    <property type="entry name" value="PDEase"/>
</dbReference>
<feature type="binding site" evidence="6">
    <location>
        <begin position="605"/>
        <end position="609"/>
    </location>
    <ligand>
        <name>AMP</name>
        <dbReference type="ChEBI" id="CHEBI:456215"/>
    </ligand>
</feature>
<accession>A0AAV1JZX3</accession>
<evidence type="ECO:0000256" key="5">
    <source>
        <dbReference type="PIRSR" id="PIRSR623088-1"/>
    </source>
</evidence>
<comment type="cofactor">
    <cofactor evidence="8">
        <name>a divalent metal cation</name>
        <dbReference type="ChEBI" id="CHEBI:60240"/>
    </cofactor>
    <text evidence="8">Binds 2 divalent metal cations per subunit. Site 1 may preferentially bind zinc ions, while site 2 has a preference for magnesium and/or manganese ions.</text>
</comment>
<feature type="binding site" evidence="7">
    <location>
        <position position="609"/>
    </location>
    <ligand>
        <name>Zn(2+)</name>
        <dbReference type="ChEBI" id="CHEBI:29105"/>
        <label>1</label>
    </ligand>
</feature>
<dbReference type="PRINTS" id="PR00387">
    <property type="entry name" value="PDIESTERASE1"/>
</dbReference>
<dbReference type="GO" id="GO:0007165">
    <property type="term" value="P:signal transduction"/>
    <property type="evidence" value="ECO:0007669"/>
    <property type="project" value="InterPro"/>
</dbReference>
<evidence type="ECO:0000256" key="9">
    <source>
        <dbReference type="SAM" id="MobiDB-lite"/>
    </source>
</evidence>
<dbReference type="SUPFAM" id="SSF55781">
    <property type="entry name" value="GAF domain-like"/>
    <property type="match status" value="2"/>
</dbReference>
<comment type="similarity">
    <text evidence="1 8">Belongs to the cyclic nucleotide phosphodiesterase family.</text>
</comment>
<comment type="caution">
    <text evidence="11">The sequence shown here is derived from an EMBL/GenBank/DDBJ whole genome shotgun (WGS) entry which is preliminary data.</text>
</comment>
<dbReference type="Pfam" id="PF00233">
    <property type="entry name" value="PDEase_I"/>
    <property type="match status" value="1"/>
</dbReference>
<evidence type="ECO:0000256" key="3">
    <source>
        <dbReference type="ARBA" id="ARBA00022723"/>
    </source>
</evidence>
<dbReference type="Gene3D" id="3.30.450.40">
    <property type="match status" value="2"/>
</dbReference>
<proteinExistence type="inferred from homology"/>
<reference evidence="11 12" key="1">
    <citation type="submission" date="2023-11" db="EMBL/GenBank/DDBJ databases">
        <authorList>
            <person name="Okamura Y."/>
        </authorList>
    </citation>
    <scope>NUCLEOTIDE SEQUENCE [LARGE SCALE GENOMIC DNA]</scope>
</reference>
<dbReference type="InterPro" id="IPR029016">
    <property type="entry name" value="GAF-like_dom_sf"/>
</dbReference>
<evidence type="ECO:0000256" key="7">
    <source>
        <dbReference type="PIRSR" id="PIRSR623088-3"/>
    </source>
</evidence>
<dbReference type="Proteomes" id="UP001497472">
    <property type="component" value="Unassembled WGS sequence"/>
</dbReference>
<sequence>MSHATSDENSNKDSNGTVKPPRSPLLPTIVINGDVVLLVQQNGEVYIDFLVDDVYLAGHSGQDKNLNKKPPKSPNFDAKITSTYHTDCSYDTGQNKLPPVRPQRRIPKVHRRRKDIADDVKDYLDNNRQYLEEYVMSSIPVDELENWLVKKTCKMMYDENGRSQAVSSKEKFMNILSSLNGVTNEIQVVREIALAVSDSLQANGLKVYKIFPDHPCYIQYFVMDKNRELTHLVRADPDDTKYVLKAAKKRTILQLSRMSDPELFNTAKNILTSKELELNYILYHPILNSSGKTIYVIELWRSTHFDEQDEEMCSNFLIWNSLLLRYCNLYLDKTREYNMSGVLLDVVKSIFEYIESFDLVIKRIIEYAQKLVNADRASLFLIDHAKSELVSPLFDLKYEPGQERNIERSCNEIRMPLDRGIAGHVAGSGETMNIPDAYSDHRFNRDVDELTGYKTVSILCMPLKLEGKIIGVVQMVNKRNNTKFDHEDEVAFETFATFFGLALHHAKLYDKVMRKEQKYKVALEVLSYHNTCKDDEVQKMLNDNEGISIDMNDFYIDPYMFDDFQKCKAVLSMFDDLFDLSNFDRLSMVKFILTVRKNYRNVPYHNFDHGWSVAHAMYVIIKNDQERRFNYKMRLALFVASLCHDLDHRGYTNKYLNQTSSPLAAMYTTSPLEHHHFNITVKILQQDGHYIFSHLSSEEYHDILKYIKHCILATDLSVFFPNLKKMQTILGNGDRCSFDWQEANNSKLAMAISMTAADLSASTKPWDIQNKTVKVIFEEFYEQGDKERAAGKLPEPMMDRNRPEERPVCQVGFLEEICVPCYKILCKILPNTKPMYEMVDKNLSIWKSLKNRVQNEESQMANDDTLAAISDSELDSTDFDDINDVQTAHDPVHDPKGTLTPGESKIKKAFESMRSDSSWDDESVKNIKVSEILKVIPQEELADEEGVVTPLKMY</sequence>
<gene>
    <name evidence="11" type="ORF">LNINA_LOCUS12913</name>
</gene>
<feature type="domain" description="PDEase" evidence="10">
    <location>
        <begin position="529"/>
        <end position="853"/>
    </location>
</feature>
<dbReference type="EC" id="3.1.4.-" evidence="8"/>
<evidence type="ECO:0000256" key="4">
    <source>
        <dbReference type="ARBA" id="ARBA00022801"/>
    </source>
</evidence>
<feature type="region of interest" description="Disordered" evidence="9">
    <location>
        <begin position="60"/>
        <end position="79"/>
    </location>
</feature>
<dbReference type="FunFam" id="3.30.450.40:FF:000005">
    <property type="entry name" value="Phosphodiesterase"/>
    <property type="match status" value="1"/>
</dbReference>
<feature type="binding site" evidence="6">
    <location>
        <position position="645"/>
    </location>
    <ligand>
        <name>AMP</name>
        <dbReference type="ChEBI" id="CHEBI:456215"/>
    </ligand>
</feature>
<evidence type="ECO:0000256" key="2">
    <source>
        <dbReference type="ARBA" id="ARBA00022535"/>
    </source>
</evidence>
<keyword evidence="12" id="KW-1185">Reference proteome</keyword>
<keyword evidence="2" id="KW-0140">cGMP</keyword>
<feature type="active site" description="Proton donor" evidence="5">
    <location>
        <position position="605"/>
    </location>
</feature>
<dbReference type="SUPFAM" id="SSF109604">
    <property type="entry name" value="HD-domain/PDEase-like"/>
    <property type="match status" value="1"/>
</dbReference>
<feature type="binding site" evidence="7">
    <location>
        <position position="645"/>
    </location>
    <ligand>
        <name>Zn(2+)</name>
        <dbReference type="ChEBI" id="CHEBI:29105"/>
        <label>1</label>
    </ligand>
</feature>
<evidence type="ECO:0000313" key="11">
    <source>
        <dbReference type="EMBL" id="CAK1553954.1"/>
    </source>
</evidence>
<dbReference type="AlphaFoldDB" id="A0AAV1JZX3"/>
<keyword evidence="3 7" id="KW-0479">Metal-binding</keyword>
<dbReference type="PROSITE" id="PS51845">
    <property type="entry name" value="PDEASE_I_2"/>
    <property type="match status" value="1"/>
</dbReference>
<dbReference type="InterPro" id="IPR002073">
    <property type="entry name" value="PDEase_catalytic_dom"/>
</dbReference>
<feature type="binding site" evidence="7">
    <location>
        <position position="758"/>
    </location>
    <ligand>
        <name>Zn(2+)</name>
        <dbReference type="ChEBI" id="CHEBI:29105"/>
        <label>1</label>
    </ligand>
</feature>
<protein>
    <recommendedName>
        <fullName evidence="8">Phosphodiesterase</fullName>
        <ecNumber evidence="8">3.1.4.-</ecNumber>
    </recommendedName>
</protein>
<organism evidence="11 12">
    <name type="scientific">Leptosia nina</name>
    <dbReference type="NCBI Taxonomy" id="320188"/>
    <lineage>
        <taxon>Eukaryota</taxon>
        <taxon>Metazoa</taxon>
        <taxon>Ecdysozoa</taxon>
        <taxon>Arthropoda</taxon>
        <taxon>Hexapoda</taxon>
        <taxon>Insecta</taxon>
        <taxon>Pterygota</taxon>
        <taxon>Neoptera</taxon>
        <taxon>Endopterygota</taxon>
        <taxon>Lepidoptera</taxon>
        <taxon>Glossata</taxon>
        <taxon>Ditrysia</taxon>
        <taxon>Papilionoidea</taxon>
        <taxon>Pieridae</taxon>
        <taxon>Pierinae</taxon>
        <taxon>Leptosia</taxon>
    </lineage>
</organism>
<dbReference type="InterPro" id="IPR003018">
    <property type="entry name" value="GAF"/>
</dbReference>
<name>A0AAV1JZX3_9NEOP</name>
<dbReference type="InterPro" id="IPR023174">
    <property type="entry name" value="PDEase_CS"/>
</dbReference>
<dbReference type="Gene3D" id="1.10.1300.10">
    <property type="entry name" value="3'5'-cyclic nucleotide phosphodiesterase, catalytic domain"/>
    <property type="match status" value="1"/>
</dbReference>
<dbReference type="FunFam" id="1.10.1300.10:FF:000003">
    <property type="entry name" value="Phosphodiesterase"/>
    <property type="match status" value="1"/>
</dbReference>